<dbReference type="EC" id="2.7.1.160" evidence="3"/>
<comment type="similarity">
    <text evidence="2">Belongs to the KptA/TPT1 family.</text>
</comment>
<dbReference type="RefSeq" id="XP_022643842.1">
    <property type="nucleotide sequence ID" value="XM_022788107.1"/>
</dbReference>
<dbReference type="SUPFAM" id="SSF56399">
    <property type="entry name" value="ADP-ribosylation"/>
    <property type="match status" value="1"/>
</dbReference>
<dbReference type="RefSeq" id="XP_022643843.1">
    <property type="nucleotide sequence ID" value="XM_022788108.1"/>
</dbReference>
<dbReference type="InterPro" id="IPR042080">
    <property type="entry name" value="RNA_2'-PTrans_N"/>
</dbReference>
<dbReference type="KEGG" id="vde:111243067"/>
<feature type="compositionally biased region" description="Basic and acidic residues" evidence="7">
    <location>
        <begin position="292"/>
        <end position="305"/>
    </location>
</feature>
<dbReference type="FunCoup" id="A0A7M7M8I0">
    <property type="interactions" value="196"/>
</dbReference>
<dbReference type="EnsemblMetazoa" id="XM_022788108">
    <property type="protein sequence ID" value="XP_022643843"/>
    <property type="gene ID" value="LOC111243067"/>
</dbReference>
<evidence type="ECO:0000256" key="6">
    <source>
        <dbReference type="ARBA" id="ARBA00047949"/>
    </source>
</evidence>
<proteinExistence type="inferred from homology"/>
<dbReference type="EnsemblMetazoa" id="XM_022788110">
    <property type="protein sequence ID" value="XP_022643845"/>
    <property type="gene ID" value="LOC111243067"/>
</dbReference>
<evidence type="ECO:0000256" key="4">
    <source>
        <dbReference type="ARBA" id="ARBA00022679"/>
    </source>
</evidence>
<name>A0A7M7M8I0_VARDE</name>
<evidence type="ECO:0000256" key="7">
    <source>
        <dbReference type="SAM" id="MobiDB-lite"/>
    </source>
</evidence>
<evidence type="ECO:0000256" key="2">
    <source>
        <dbReference type="ARBA" id="ARBA00009836"/>
    </source>
</evidence>
<evidence type="ECO:0000256" key="5">
    <source>
        <dbReference type="ARBA" id="ARBA00023027"/>
    </source>
</evidence>
<accession>A0A7M7M8I0</accession>
<sequence length="305" mass="34649">MVSTSMRPINITFVNNYCKEFDNLKLDEDRYLNAVGRPIGFQSDARLSRQLAYVLRHGGNSDGFELQPGGFIDVEKLLKHRRFRDKCNVEDLRRIVAQDAKQRYLLRQDPHTGVLQIRANHGHTIPVEDDGTLLQKITREHGITEATHRTSSSAWMAIRREGLSRMRRNHIHMVPDGKADLSNPHLASKRQNLQILIVVNVWHAMFDGIEFFRSRNGILLSPGDSRGFISPMYFKRVINVRTGENLLEKPLSTVVRGGGGPTSSTICNQQQKPLETKRTVAKQPFPKGKGRKLLDTSDKKSRCTS</sequence>
<dbReference type="PANTHER" id="PTHR12684:SF2">
    <property type="entry name" value="TRNA 2'-PHOSPHOTRANSFERASE 1"/>
    <property type="match status" value="1"/>
</dbReference>
<reference evidence="8" key="1">
    <citation type="submission" date="2021-01" db="UniProtKB">
        <authorList>
            <consortium name="EnsemblMetazoa"/>
        </authorList>
    </citation>
    <scope>IDENTIFICATION</scope>
</reference>
<dbReference type="GO" id="GO:0006388">
    <property type="term" value="P:tRNA splicing, via endonucleolytic cleavage and ligation"/>
    <property type="evidence" value="ECO:0007669"/>
    <property type="project" value="TreeGrafter"/>
</dbReference>
<organism evidence="8 9">
    <name type="scientific">Varroa destructor</name>
    <name type="common">Honeybee mite</name>
    <dbReference type="NCBI Taxonomy" id="109461"/>
    <lineage>
        <taxon>Eukaryota</taxon>
        <taxon>Metazoa</taxon>
        <taxon>Ecdysozoa</taxon>
        <taxon>Arthropoda</taxon>
        <taxon>Chelicerata</taxon>
        <taxon>Arachnida</taxon>
        <taxon>Acari</taxon>
        <taxon>Parasitiformes</taxon>
        <taxon>Mesostigmata</taxon>
        <taxon>Gamasina</taxon>
        <taxon>Dermanyssoidea</taxon>
        <taxon>Varroidae</taxon>
        <taxon>Varroa</taxon>
    </lineage>
</organism>
<dbReference type="Proteomes" id="UP000594260">
    <property type="component" value="Unplaced"/>
</dbReference>
<dbReference type="InParanoid" id="A0A7M7M8I0"/>
<dbReference type="EnsemblMetazoa" id="XM_022788107">
    <property type="protein sequence ID" value="XP_022643842"/>
    <property type="gene ID" value="LOC111243067"/>
</dbReference>
<dbReference type="Gene3D" id="3.20.170.30">
    <property type="match status" value="1"/>
</dbReference>
<dbReference type="RefSeq" id="XP_022643845.1">
    <property type="nucleotide sequence ID" value="XM_022788110.1"/>
</dbReference>
<dbReference type="InterPro" id="IPR042081">
    <property type="entry name" value="RNA_2'-PTrans_C"/>
</dbReference>
<dbReference type="OrthoDB" id="6507169at2759"/>
<comment type="catalytic activity">
    <reaction evidence="6">
        <text>2'-phospho-[ligated tRNA] + NAD(+) = mature tRNA + ADP-alpha-D-ribose 1'',2''-cyclic phosphate + nicotinamide</text>
        <dbReference type="Rhea" id="RHEA:23324"/>
        <dbReference type="Rhea" id="RHEA-COMP:11106"/>
        <dbReference type="Rhea" id="RHEA-COMP:11107"/>
        <dbReference type="ChEBI" id="CHEBI:17154"/>
        <dbReference type="ChEBI" id="CHEBI:57540"/>
        <dbReference type="ChEBI" id="CHEBI:76596"/>
        <dbReference type="ChEBI" id="CHEBI:82883"/>
        <dbReference type="ChEBI" id="CHEBI:85027"/>
        <dbReference type="EC" id="2.7.1.160"/>
    </reaction>
</comment>
<keyword evidence="9" id="KW-1185">Reference proteome</keyword>
<dbReference type="OMA" id="DNECKEC"/>
<evidence type="ECO:0000256" key="1">
    <source>
        <dbReference type="ARBA" id="ARBA00003343"/>
    </source>
</evidence>
<dbReference type="Gene3D" id="1.10.10.970">
    <property type="entry name" value="RNA 2'-phosphotransferase, Tpt1/KptA family, N-terminal domain"/>
    <property type="match status" value="1"/>
</dbReference>
<evidence type="ECO:0000313" key="9">
    <source>
        <dbReference type="Proteomes" id="UP000594260"/>
    </source>
</evidence>
<keyword evidence="4" id="KW-0808">Transferase</keyword>
<feature type="region of interest" description="Disordered" evidence="7">
    <location>
        <begin position="252"/>
        <end position="305"/>
    </location>
</feature>
<dbReference type="GeneID" id="111243067"/>
<dbReference type="GO" id="GO:0000215">
    <property type="term" value="F:tRNA 2'-phosphotransferase activity"/>
    <property type="evidence" value="ECO:0007669"/>
    <property type="project" value="UniProtKB-EC"/>
</dbReference>
<evidence type="ECO:0000256" key="3">
    <source>
        <dbReference type="ARBA" id="ARBA00012007"/>
    </source>
</evidence>
<dbReference type="AlphaFoldDB" id="A0A7M7M8I0"/>
<dbReference type="Pfam" id="PF01885">
    <property type="entry name" value="PTS_2-RNA"/>
    <property type="match status" value="1"/>
</dbReference>
<feature type="compositionally biased region" description="Polar residues" evidence="7">
    <location>
        <begin position="262"/>
        <end position="273"/>
    </location>
</feature>
<evidence type="ECO:0000313" key="8">
    <source>
        <dbReference type="EnsemblMetazoa" id="XP_022643843"/>
    </source>
</evidence>
<keyword evidence="5" id="KW-0520">NAD</keyword>
<comment type="function">
    <text evidence="1">Catalyzes the last step of tRNA splicing, the transfer of the splice junction 2'-phosphate from ligated tRNA to NAD to produce ADP-ribose 1''-2'' cyclic phosphate.</text>
</comment>
<dbReference type="PANTHER" id="PTHR12684">
    <property type="entry name" value="PUTATIVE PHOSPHOTRANSFERASE"/>
    <property type="match status" value="1"/>
</dbReference>
<dbReference type="InterPro" id="IPR002745">
    <property type="entry name" value="Ptrans_KptA/Tpt1"/>
</dbReference>
<protein>
    <recommendedName>
        <fullName evidence="3">2'-phosphotransferase</fullName>
        <ecNumber evidence="3">2.7.1.160</ecNumber>
    </recommendedName>
</protein>